<name>A0A6M4AUD7_9SPHN</name>
<dbReference type="EMBL" id="CP053015">
    <property type="protein sequence ID" value="QJQ32346.1"/>
    <property type="molecule type" value="Genomic_DNA"/>
</dbReference>
<dbReference type="KEGG" id="slan:GV829_07685"/>
<keyword evidence="2" id="KW-1185">Reference proteome</keyword>
<dbReference type="InterPro" id="IPR046880">
    <property type="entry name" value="TPR-S"/>
</dbReference>
<reference evidence="1 2" key="1">
    <citation type="submission" date="2020-01" db="EMBL/GenBank/DDBJ databases">
        <title>Sphingomonas sp. strain CSW-10.</title>
        <authorList>
            <person name="Chen W.-M."/>
        </authorList>
    </citation>
    <scope>NUCLEOTIDE SEQUENCE [LARGE SCALE GENOMIC DNA]</scope>
    <source>
        <strain evidence="1 2">CSW-10</strain>
    </source>
</reference>
<dbReference type="Proteomes" id="UP000503018">
    <property type="component" value="Chromosome"/>
</dbReference>
<accession>A0A6M4AUD7</accession>
<organism evidence="1 2">
    <name type="scientific">Sphingomonas lacunae</name>
    <dbReference type="NCBI Taxonomy" id="2698828"/>
    <lineage>
        <taxon>Bacteria</taxon>
        <taxon>Pseudomonadati</taxon>
        <taxon>Pseudomonadota</taxon>
        <taxon>Alphaproteobacteria</taxon>
        <taxon>Sphingomonadales</taxon>
        <taxon>Sphingomonadaceae</taxon>
        <taxon>Sphingomonas</taxon>
    </lineage>
</organism>
<gene>
    <name evidence="1" type="ORF">GV829_07685</name>
</gene>
<evidence type="ECO:0000313" key="2">
    <source>
        <dbReference type="Proteomes" id="UP000503018"/>
    </source>
</evidence>
<dbReference type="AlphaFoldDB" id="A0A6M4AUD7"/>
<sequence length="460" mass="48193">MTDLSLIRRLARVGAVERAWALLVDAGLDRVLGDARVLTLKGRLLKDRAMAMSAPEERHERDELLRAAAEAYAAAAALTGDSYPRINAAALAHLRGDRAGAAGQATELLGLIDTGHHGGETPYWLEATRAEAYLLSGQVPAAEASLAKAVALAPRAREDRAITLRQFRRLLQAGGGDCSWLDRFALPPVMHFRGPMAVADDPGAADVAAAVADIGPGVAIGALAAGTDIIAAEAAVAEGAELHIVLPSEIEAFRHGSVLPFDGDWNARFDALLDQAASIEWLEEEGGLTDAAVRMADDMAMGLAGIEAQAADDEPVLLRARWAGADAVPNLGAPHRQVLVDLPRPDNMPTCALPPPMEPVVAVARAGDGMIESRSINDLAQLRGELAAGDSIDVVVTTALPLDPAPPRIAAMQQLDNDMTVLASRPAALLLWAHCPGSRPVLAGSAMATTGAFELYDMLV</sequence>
<dbReference type="Pfam" id="PF20308">
    <property type="entry name" value="TPR-S"/>
    <property type="match status" value="1"/>
</dbReference>
<dbReference type="RefSeq" id="WP_169945513.1">
    <property type="nucleotide sequence ID" value="NZ_CP053015.1"/>
</dbReference>
<protein>
    <submittedName>
        <fullName evidence="1">DUF4071 domain-containing protein</fullName>
    </submittedName>
</protein>
<proteinExistence type="predicted"/>
<evidence type="ECO:0000313" key="1">
    <source>
        <dbReference type="EMBL" id="QJQ32346.1"/>
    </source>
</evidence>